<reference evidence="2" key="1">
    <citation type="submission" date="2021-02" db="EMBL/GenBank/DDBJ databases">
        <title>Genome analysis of blister spot of apple pathogen from New York area.</title>
        <authorList>
            <person name="Kandel P."/>
            <person name="Hockett K.L."/>
            <person name="Santander R."/>
            <person name="Acimovic S."/>
        </authorList>
    </citation>
    <scope>NUCLEOTIDE SEQUENCE</scope>
    <source>
        <strain evidence="2">PSP1</strain>
    </source>
</reference>
<gene>
    <name evidence="2" type="ORF">JW322_22350</name>
</gene>
<evidence type="ECO:0000313" key="2">
    <source>
        <dbReference type="EMBL" id="MDH4624434.1"/>
    </source>
</evidence>
<evidence type="ECO:0000313" key="3">
    <source>
        <dbReference type="Proteomes" id="UP001162155"/>
    </source>
</evidence>
<dbReference type="AlphaFoldDB" id="A0A0P9XHC3"/>
<dbReference type="EMBL" id="JAFFRZ010000001">
    <property type="protein sequence ID" value="MDH4624434.1"/>
    <property type="molecule type" value="Genomic_DNA"/>
</dbReference>
<feature type="region of interest" description="Disordered" evidence="1">
    <location>
        <begin position="42"/>
        <end position="64"/>
    </location>
</feature>
<dbReference type="Proteomes" id="UP001162155">
    <property type="component" value="Unassembled WGS sequence"/>
</dbReference>
<protein>
    <submittedName>
        <fullName evidence="2">Uncharacterized protein</fullName>
    </submittedName>
</protein>
<name>A0A0P9XHC3_PSESX</name>
<evidence type="ECO:0000256" key="1">
    <source>
        <dbReference type="SAM" id="MobiDB-lite"/>
    </source>
</evidence>
<dbReference type="RefSeq" id="WP_044310040.1">
    <property type="nucleotide sequence ID" value="NZ_JAFFRY010000031.1"/>
</dbReference>
<organism evidence="2 3">
    <name type="scientific">Pseudomonas syringae pv. papulans</name>
    <dbReference type="NCBI Taxonomy" id="83963"/>
    <lineage>
        <taxon>Bacteria</taxon>
        <taxon>Pseudomonadati</taxon>
        <taxon>Pseudomonadota</taxon>
        <taxon>Gammaproteobacteria</taxon>
        <taxon>Pseudomonadales</taxon>
        <taxon>Pseudomonadaceae</taxon>
        <taxon>Pseudomonas</taxon>
        <taxon>Pseudomonas syringae</taxon>
    </lineage>
</organism>
<sequence>MQTTQRNTRCPVYLHPAAASNRESIATIQRQTGLLLIIQPKSSAAKAAPIPAADDFGPWGGDAA</sequence>
<proteinExistence type="predicted"/>
<feature type="compositionally biased region" description="Low complexity" evidence="1">
    <location>
        <begin position="42"/>
        <end position="53"/>
    </location>
</feature>
<comment type="caution">
    <text evidence="2">The sequence shown here is derived from an EMBL/GenBank/DDBJ whole genome shotgun (WGS) entry which is preliminary data.</text>
</comment>
<accession>A0A0P9XHC3</accession>